<dbReference type="GO" id="GO:0008170">
    <property type="term" value="F:N-methyltransferase activity"/>
    <property type="evidence" value="ECO:0007669"/>
    <property type="project" value="InterPro"/>
</dbReference>
<dbReference type="REBASE" id="31289">
    <property type="entry name" value="M.MspMCORF2583P"/>
</dbReference>
<evidence type="ECO:0000313" key="6">
    <source>
        <dbReference type="EMBL" id="ABK45082.1"/>
    </source>
</evidence>
<dbReference type="PIRSF" id="PIRSF036758">
    <property type="entry name" value="Aden_M_ParB"/>
    <property type="match status" value="1"/>
</dbReference>
<feature type="domain" description="ParB-like N-terminal" evidence="4">
    <location>
        <begin position="12"/>
        <end position="98"/>
    </location>
</feature>
<dbReference type="RefSeq" id="WP_011712984.1">
    <property type="nucleotide sequence ID" value="NC_008576.1"/>
</dbReference>
<dbReference type="InterPro" id="IPR002941">
    <property type="entry name" value="DNA_methylase_N4/N6"/>
</dbReference>
<keyword evidence="7" id="KW-1185">Reference proteome</keyword>
<sequence>MNEIPAMAERIELWPTDRLLPYAGNARTHSDEQVAKVAASMVEFGFTNPILVDGKDGIIAGHCRLSAAQRIGLTQVPVVVLDHLSDAQRRAYILADNRLALDGGWDESILAAELARLQEDEFNLSLVGFTDEEMRDLLDGFADDMDGDGSGTAAGADEVVPEPPANPVSKTGDLWILGEHRLLCGSSLNPEDVIRLMNGERAILFATDPPYLVDYDGTNHPGSKESRKRESLNKDWSDSYGVTWDDSSQGPELYEGFIRSAIDHAIEPNAAWYCWHASKRQAMLEAVWEKMGAFQHQQIIWNKEKGVLTRSKYLWKHEPCLMGWIKGNMPPKINGAEFLSTVWDIRGLSGEERPDHPTPKPLDCFAIPMRQHVERGGLCYEPFSGSGSQIMAGEMTGRRVHAMEISPVYVDVAVKRFIQATGKIVYLDGSGGKSFEDVALERGIDLEAEPPG</sequence>
<dbReference type="KEGG" id="mgm:Mmc1_1318"/>
<proteinExistence type="predicted"/>
<dbReference type="GO" id="GO:0003677">
    <property type="term" value="F:DNA binding"/>
    <property type="evidence" value="ECO:0007669"/>
    <property type="project" value="InterPro"/>
</dbReference>
<dbReference type="InterPro" id="IPR015840">
    <property type="entry name" value="DNA_MeTrfase_ParB"/>
</dbReference>
<dbReference type="Gene3D" id="3.90.1530.10">
    <property type="entry name" value="Conserved hypothetical protein from pyrococcus furiosus pfu- 392566-001, ParB domain"/>
    <property type="match status" value="1"/>
</dbReference>
<organism evidence="5 7">
    <name type="scientific">Magnetococcus marinus (strain ATCC BAA-1437 / JCM 17883 / MC-1)</name>
    <dbReference type="NCBI Taxonomy" id="156889"/>
    <lineage>
        <taxon>Bacteria</taxon>
        <taxon>Pseudomonadati</taxon>
        <taxon>Pseudomonadota</taxon>
        <taxon>Magnetococcia</taxon>
        <taxon>Magnetococcales</taxon>
        <taxon>Magnetococcaceae</taxon>
        <taxon>Magnetococcus</taxon>
    </lineage>
</organism>
<evidence type="ECO:0000313" key="5">
    <source>
        <dbReference type="EMBL" id="ABK43829.1"/>
    </source>
</evidence>
<dbReference type="Pfam" id="PF01555">
    <property type="entry name" value="N6_N4_Mtase"/>
    <property type="match status" value="1"/>
</dbReference>
<keyword evidence="2" id="KW-0808">Transferase</keyword>
<dbReference type="OrthoDB" id="7806498at2"/>
<dbReference type="InterPro" id="IPR029063">
    <property type="entry name" value="SAM-dependent_MTases_sf"/>
</dbReference>
<dbReference type="EMBL" id="CP000471">
    <property type="protein sequence ID" value="ABK45082.1"/>
    <property type="molecule type" value="Genomic_DNA"/>
</dbReference>
<evidence type="ECO:0000256" key="2">
    <source>
        <dbReference type="ARBA" id="ARBA00022679"/>
    </source>
</evidence>
<gene>
    <name evidence="5" type="ordered locus">Mmc1_1318</name>
    <name evidence="6" type="ordered locus">Mmc1_2583</name>
</gene>
<reference evidence="5" key="1">
    <citation type="submission" date="2006-09" db="EMBL/GenBank/DDBJ databases">
        <title>Complete sequence of Magnetococcus sp. MC-1.</title>
        <authorList>
            <consortium name="US DOE Joint Genome Institute"/>
            <person name="Copeland A."/>
            <person name="Lucas S."/>
            <person name="Lapidus A."/>
            <person name="Barry K."/>
            <person name="Detter J.C."/>
            <person name="Glavina del Rio T."/>
            <person name="Hammon N."/>
            <person name="Israni S."/>
            <person name="Dalin E."/>
            <person name="Tice H."/>
            <person name="Pitluck S."/>
            <person name="Kiss H."/>
            <person name="Goodwin L.A."/>
            <person name="Brettin T."/>
            <person name="Bruce D."/>
            <person name="Han C."/>
            <person name="Tapia R."/>
            <person name="Gilna P."/>
            <person name="Schmutz J."/>
            <person name="Larimer F."/>
            <person name="Land M."/>
            <person name="Hauser L."/>
            <person name="Kyrpides N."/>
            <person name="Mikhailova N."/>
            <person name="Richardson P."/>
        </authorList>
    </citation>
    <scope>NUCLEOTIDE SEQUENCE [LARGE SCALE GENOMIC DNA]</scope>
    <source>
        <strain evidence="5">MC-1</strain>
    </source>
</reference>
<dbReference type="SUPFAM" id="SSF110849">
    <property type="entry name" value="ParB/Sulfiredoxin"/>
    <property type="match status" value="1"/>
</dbReference>
<protein>
    <submittedName>
        <fullName evidence="5">ParB domain protein nuclease</fullName>
    </submittedName>
</protein>
<name>A0L786_MAGMM</name>
<dbReference type="EMBL" id="CP000471">
    <property type="protein sequence ID" value="ABK43829.1"/>
    <property type="molecule type" value="Genomic_DNA"/>
</dbReference>
<dbReference type="STRING" id="156889.Mmc1_1318"/>
<reference evidence="5 7" key="3">
    <citation type="journal article" date="2012" name="Int. J. Syst. Evol. Microbiol.">
        <title>Magnetococcus marinus gen. nov., sp. nov., a marine, magnetotactic bacterium that represents a novel lineage (Magnetococcaceae fam. nov.; Magnetococcales ord. nov.) at the base of the Alphaproteobacteria.</title>
        <authorList>
            <person name="Bazylinski D.A."/>
            <person name="Williams T.J."/>
            <person name="Lefevre C.T."/>
            <person name="Berg R.J."/>
            <person name="Zhang C.L."/>
            <person name="Bowser S.S."/>
            <person name="Dean A.J."/>
            <person name="Beveridge T.J."/>
        </authorList>
    </citation>
    <scope>NUCLEOTIDE SEQUENCE [LARGE SCALE GENOMIC DNA]</scope>
    <source>
        <strain evidence="7">ATCC BAA-1437 / JCM 17883 / MC-1</strain>
        <strain evidence="5">MC-1</strain>
    </source>
</reference>
<evidence type="ECO:0000313" key="7">
    <source>
        <dbReference type="Proteomes" id="UP000002586"/>
    </source>
</evidence>
<dbReference type="Pfam" id="PF02195">
    <property type="entry name" value="ParB_N"/>
    <property type="match status" value="1"/>
</dbReference>
<dbReference type="eggNOG" id="COG0863">
    <property type="taxonomic scope" value="Bacteria"/>
</dbReference>
<dbReference type="REBASE" id="31288">
    <property type="entry name" value="M.MspMCORF1318P"/>
</dbReference>
<feature type="region of interest" description="Disordered" evidence="3">
    <location>
        <begin position="148"/>
        <end position="167"/>
    </location>
</feature>
<dbReference type="AlphaFoldDB" id="A0L786"/>
<keyword evidence="1" id="KW-0489">Methyltransferase</keyword>
<dbReference type="SUPFAM" id="SSF53335">
    <property type="entry name" value="S-adenosyl-L-methionine-dependent methyltransferases"/>
    <property type="match status" value="1"/>
</dbReference>
<dbReference type="HOGENOM" id="CLU_024927_0_0_5"/>
<accession>A0L786</accession>
<evidence type="ECO:0000256" key="1">
    <source>
        <dbReference type="ARBA" id="ARBA00022603"/>
    </source>
</evidence>
<dbReference type="KEGG" id="mgm:Mmc1_2583"/>
<dbReference type="GO" id="GO:0032259">
    <property type="term" value="P:methylation"/>
    <property type="evidence" value="ECO:0007669"/>
    <property type="project" value="UniProtKB-KW"/>
</dbReference>
<dbReference type="SMART" id="SM00470">
    <property type="entry name" value="ParB"/>
    <property type="match status" value="1"/>
</dbReference>
<dbReference type="InterPro" id="IPR036086">
    <property type="entry name" value="ParB/Sulfiredoxin_sf"/>
</dbReference>
<evidence type="ECO:0000256" key="3">
    <source>
        <dbReference type="SAM" id="MobiDB-lite"/>
    </source>
</evidence>
<dbReference type="InterPro" id="IPR003115">
    <property type="entry name" value="ParB_N"/>
</dbReference>
<dbReference type="GO" id="GO:0009007">
    <property type="term" value="F:site-specific DNA-methyltransferase (adenine-specific) activity"/>
    <property type="evidence" value="ECO:0007669"/>
    <property type="project" value="UniProtKB-EC"/>
</dbReference>
<dbReference type="eggNOG" id="COG1475">
    <property type="taxonomic scope" value="Bacteria"/>
</dbReference>
<dbReference type="Proteomes" id="UP000002586">
    <property type="component" value="Chromosome"/>
</dbReference>
<evidence type="ECO:0000259" key="4">
    <source>
        <dbReference type="SMART" id="SM00470"/>
    </source>
</evidence>
<dbReference type="CDD" id="cd16403">
    <property type="entry name" value="ParB_N_like_MT"/>
    <property type="match status" value="1"/>
</dbReference>
<dbReference type="Gene3D" id="3.40.50.150">
    <property type="entry name" value="Vaccinia Virus protein VP39"/>
    <property type="match status" value="1"/>
</dbReference>
<reference evidence="7" key="2">
    <citation type="journal article" date="2009" name="Appl. Environ. Microbiol.">
        <title>Complete genome sequence of the chemolithoautotrophic marine magnetotactic coccus strain MC-1.</title>
        <authorList>
            <person name="Schubbe S."/>
            <person name="Williams T.J."/>
            <person name="Xie G."/>
            <person name="Kiss H.E."/>
            <person name="Brettin T.S."/>
            <person name="Martinez D."/>
            <person name="Ross C.A."/>
            <person name="Schuler D."/>
            <person name="Cox B.L."/>
            <person name="Nealson K.H."/>
            <person name="Bazylinski D.A."/>
        </authorList>
    </citation>
    <scope>NUCLEOTIDE SEQUENCE [LARGE SCALE GENOMIC DNA]</scope>
    <source>
        <strain evidence="7">ATCC BAA-1437 / JCM 17883 / MC-1</strain>
    </source>
</reference>